<dbReference type="CDD" id="cd18138">
    <property type="entry name" value="HLD_clamp_pol_III_delta"/>
    <property type="match status" value="1"/>
</dbReference>
<accession>A0A975DEZ3</accession>
<dbReference type="InterPro" id="IPR027417">
    <property type="entry name" value="P-loop_NTPase"/>
</dbReference>
<dbReference type="Gene3D" id="1.20.272.10">
    <property type="match status" value="1"/>
</dbReference>
<comment type="similarity">
    <text evidence="7">Belongs to the DNA polymerase HolA subunit family.</text>
</comment>
<dbReference type="NCBIfam" id="TIGR01128">
    <property type="entry name" value="holA"/>
    <property type="match status" value="1"/>
</dbReference>
<organism evidence="12 13">
    <name type="scientific">Psychrosphaera ytuae</name>
    <dbReference type="NCBI Taxonomy" id="2820710"/>
    <lineage>
        <taxon>Bacteria</taxon>
        <taxon>Pseudomonadati</taxon>
        <taxon>Pseudomonadota</taxon>
        <taxon>Gammaproteobacteria</taxon>
        <taxon>Alteromonadales</taxon>
        <taxon>Pseudoalteromonadaceae</taxon>
        <taxon>Psychrosphaera</taxon>
    </lineage>
</organism>
<feature type="domain" description="DNA polymerase III subunit delta C-terminal" evidence="11">
    <location>
        <begin position="215"/>
        <end position="336"/>
    </location>
</feature>
<dbReference type="InterPro" id="IPR008921">
    <property type="entry name" value="DNA_pol3_clamp-load_cplx_C"/>
</dbReference>
<dbReference type="RefSeq" id="WP_208832460.1">
    <property type="nucleotide sequence ID" value="NZ_CP072110.1"/>
</dbReference>
<keyword evidence="3 12" id="KW-0808">Transferase</keyword>
<evidence type="ECO:0000256" key="3">
    <source>
        <dbReference type="ARBA" id="ARBA00022679"/>
    </source>
</evidence>
<dbReference type="GO" id="GO:0003677">
    <property type="term" value="F:DNA binding"/>
    <property type="evidence" value="ECO:0007669"/>
    <property type="project" value="InterPro"/>
</dbReference>
<evidence type="ECO:0000256" key="5">
    <source>
        <dbReference type="ARBA" id="ARBA00022705"/>
    </source>
</evidence>
<dbReference type="GO" id="GO:0003887">
    <property type="term" value="F:DNA-directed DNA polymerase activity"/>
    <property type="evidence" value="ECO:0007669"/>
    <property type="project" value="UniProtKB-UniRule"/>
</dbReference>
<dbReference type="AlphaFoldDB" id="A0A975DEZ3"/>
<comment type="catalytic activity">
    <reaction evidence="8">
        <text>DNA(n) + a 2'-deoxyribonucleoside 5'-triphosphate = DNA(n+1) + diphosphate</text>
        <dbReference type="Rhea" id="RHEA:22508"/>
        <dbReference type="Rhea" id="RHEA-COMP:17339"/>
        <dbReference type="Rhea" id="RHEA-COMP:17340"/>
        <dbReference type="ChEBI" id="CHEBI:33019"/>
        <dbReference type="ChEBI" id="CHEBI:61560"/>
        <dbReference type="ChEBI" id="CHEBI:173112"/>
        <dbReference type="EC" id="2.7.7.7"/>
    </reaction>
</comment>
<name>A0A975DEZ3_9GAMM</name>
<dbReference type="InterPro" id="IPR005790">
    <property type="entry name" value="DNA_polIII_delta"/>
</dbReference>
<evidence type="ECO:0000313" key="12">
    <source>
        <dbReference type="EMBL" id="QTH64405.1"/>
    </source>
</evidence>
<evidence type="ECO:0000256" key="7">
    <source>
        <dbReference type="ARBA" id="ARBA00034754"/>
    </source>
</evidence>
<reference evidence="12" key="1">
    <citation type="submission" date="2021-03" db="EMBL/GenBank/DDBJ databases">
        <title>Description of Psychrosphaera ytuae sp. nov. isolated from deep sea sediment of South China Sea.</title>
        <authorList>
            <person name="Zhang J."/>
            <person name="Xu X.-D."/>
        </authorList>
    </citation>
    <scope>NUCLEOTIDE SEQUENCE</scope>
    <source>
        <strain evidence="12">MTZ26</strain>
    </source>
</reference>
<dbReference type="GO" id="GO:0006261">
    <property type="term" value="P:DNA-templated DNA replication"/>
    <property type="evidence" value="ECO:0007669"/>
    <property type="project" value="TreeGrafter"/>
</dbReference>
<dbReference type="KEGG" id="psym:J1N51_02645"/>
<evidence type="ECO:0000256" key="1">
    <source>
        <dbReference type="ARBA" id="ARBA00012417"/>
    </source>
</evidence>
<dbReference type="Proteomes" id="UP000682739">
    <property type="component" value="Chromosome"/>
</dbReference>
<dbReference type="GO" id="GO:0009360">
    <property type="term" value="C:DNA polymerase III complex"/>
    <property type="evidence" value="ECO:0007669"/>
    <property type="project" value="UniProtKB-UniRule"/>
</dbReference>
<keyword evidence="4 12" id="KW-0548">Nucleotidyltransferase</keyword>
<keyword evidence="6" id="KW-0239">DNA-directed DNA polymerase</keyword>
<sequence>MKLYANQLPTELSKGIKPCYLLFGDEPFQIAESRDLIKRAAKSKGVEEVIRLVEDDQFDWEDLRQHCQALSLFASTKLIELELTSNKVLKAGAEVLKEISTELSQDTILVLFGPKLDASQTKTAWFKALSGVGDYIPVYEIEGPHLKRWLQNQLSQRQLTMSADAQAFLLSYTAGNLLACSQELDKLKMALPDSPTLSLSAIEQYIANQARYTVFQLMEAVLKGDANLALTIISRLKLEEFEPNILLWSIQKDALIIKALQDILLVPGRNTDPKPVFDQHRVWKNKQAIYLAAVNRLSPNLVNQVIKELAQFDVSLKQFQLPCPYTLASHLCLKLCGVDTLSGYEWPVVNELVS</sequence>
<dbReference type="InterPro" id="IPR032780">
    <property type="entry name" value="DNA_pol3_delt_C"/>
</dbReference>
<dbReference type="PANTHER" id="PTHR34388:SF1">
    <property type="entry name" value="DNA POLYMERASE III SUBUNIT DELTA"/>
    <property type="match status" value="1"/>
</dbReference>
<gene>
    <name evidence="12" type="primary">holA</name>
    <name evidence="12" type="ORF">J1N51_02645</name>
</gene>
<dbReference type="InterPro" id="IPR010372">
    <property type="entry name" value="DNA_pol3_delta_N"/>
</dbReference>
<dbReference type="Pfam" id="PF14840">
    <property type="entry name" value="DNA_pol3_delt_C"/>
    <property type="match status" value="1"/>
</dbReference>
<dbReference type="Gene3D" id="3.40.50.300">
    <property type="entry name" value="P-loop containing nucleotide triphosphate hydrolases"/>
    <property type="match status" value="1"/>
</dbReference>
<dbReference type="Pfam" id="PF06144">
    <property type="entry name" value="DNA_pol3_delta"/>
    <property type="match status" value="1"/>
</dbReference>
<evidence type="ECO:0000256" key="6">
    <source>
        <dbReference type="ARBA" id="ARBA00022932"/>
    </source>
</evidence>
<dbReference type="SUPFAM" id="SSF48019">
    <property type="entry name" value="post-AAA+ oligomerization domain-like"/>
    <property type="match status" value="1"/>
</dbReference>
<evidence type="ECO:0000256" key="8">
    <source>
        <dbReference type="ARBA" id="ARBA00049244"/>
    </source>
</evidence>
<dbReference type="Gene3D" id="1.10.8.60">
    <property type="match status" value="1"/>
</dbReference>
<evidence type="ECO:0000313" key="13">
    <source>
        <dbReference type="Proteomes" id="UP000682739"/>
    </source>
</evidence>
<dbReference type="EC" id="2.7.7.7" evidence="1 9"/>
<dbReference type="PANTHER" id="PTHR34388">
    <property type="entry name" value="DNA POLYMERASE III SUBUNIT DELTA"/>
    <property type="match status" value="1"/>
</dbReference>
<keyword evidence="13" id="KW-1185">Reference proteome</keyword>
<evidence type="ECO:0000259" key="11">
    <source>
        <dbReference type="Pfam" id="PF14840"/>
    </source>
</evidence>
<proteinExistence type="inferred from homology"/>
<evidence type="ECO:0000256" key="9">
    <source>
        <dbReference type="NCBIfam" id="TIGR01128"/>
    </source>
</evidence>
<feature type="domain" description="DNA polymerase III delta N-terminal" evidence="10">
    <location>
        <begin position="20"/>
        <end position="130"/>
    </location>
</feature>
<evidence type="ECO:0000256" key="4">
    <source>
        <dbReference type="ARBA" id="ARBA00022695"/>
    </source>
</evidence>
<dbReference type="EMBL" id="CP072110">
    <property type="protein sequence ID" value="QTH64405.1"/>
    <property type="molecule type" value="Genomic_DNA"/>
</dbReference>
<keyword evidence="5" id="KW-0235">DNA replication</keyword>
<protein>
    <recommendedName>
        <fullName evidence="2 9">DNA polymerase III subunit delta</fullName>
        <ecNumber evidence="1 9">2.7.7.7</ecNumber>
    </recommendedName>
</protein>
<evidence type="ECO:0000256" key="2">
    <source>
        <dbReference type="ARBA" id="ARBA00017703"/>
    </source>
</evidence>
<evidence type="ECO:0000259" key="10">
    <source>
        <dbReference type="Pfam" id="PF06144"/>
    </source>
</evidence>
<dbReference type="SUPFAM" id="SSF52540">
    <property type="entry name" value="P-loop containing nucleoside triphosphate hydrolases"/>
    <property type="match status" value="1"/>
</dbReference>